<dbReference type="OrthoDB" id="444127at2759"/>
<reference evidence="1 2" key="1">
    <citation type="journal article" date="2018" name="Nat. Ecol. Evol.">
        <title>Pezizomycetes genomes reveal the molecular basis of ectomycorrhizal truffle lifestyle.</title>
        <authorList>
            <person name="Murat C."/>
            <person name="Payen T."/>
            <person name="Noel B."/>
            <person name="Kuo A."/>
            <person name="Morin E."/>
            <person name="Chen J."/>
            <person name="Kohler A."/>
            <person name="Krizsan K."/>
            <person name="Balestrini R."/>
            <person name="Da Silva C."/>
            <person name="Montanini B."/>
            <person name="Hainaut M."/>
            <person name="Levati E."/>
            <person name="Barry K.W."/>
            <person name="Belfiori B."/>
            <person name="Cichocki N."/>
            <person name="Clum A."/>
            <person name="Dockter R.B."/>
            <person name="Fauchery L."/>
            <person name="Guy J."/>
            <person name="Iotti M."/>
            <person name="Le Tacon F."/>
            <person name="Lindquist E.A."/>
            <person name="Lipzen A."/>
            <person name="Malagnac F."/>
            <person name="Mello A."/>
            <person name="Molinier V."/>
            <person name="Miyauchi S."/>
            <person name="Poulain J."/>
            <person name="Riccioni C."/>
            <person name="Rubini A."/>
            <person name="Sitrit Y."/>
            <person name="Splivallo R."/>
            <person name="Traeger S."/>
            <person name="Wang M."/>
            <person name="Zifcakova L."/>
            <person name="Wipf D."/>
            <person name="Zambonelli A."/>
            <person name="Paolocci F."/>
            <person name="Nowrousian M."/>
            <person name="Ottonello S."/>
            <person name="Baldrian P."/>
            <person name="Spatafora J.W."/>
            <person name="Henrissat B."/>
            <person name="Nagy L.G."/>
            <person name="Aury J.M."/>
            <person name="Wincker P."/>
            <person name="Grigoriev I.V."/>
            <person name="Bonfante P."/>
            <person name="Martin F.M."/>
        </authorList>
    </citation>
    <scope>NUCLEOTIDE SEQUENCE [LARGE SCALE GENOMIC DNA]</scope>
    <source>
        <strain evidence="1 2">CCBAS932</strain>
    </source>
</reference>
<dbReference type="Proteomes" id="UP000277580">
    <property type="component" value="Unassembled WGS sequence"/>
</dbReference>
<dbReference type="PANTHER" id="PTHR46191">
    <property type="match status" value="1"/>
</dbReference>
<dbReference type="PANTHER" id="PTHR46191:SF2">
    <property type="entry name" value="HALOACID DEHALOGENASE-LIKE HYDROLASE DOMAIN-CONTAINING PROTEIN 3"/>
    <property type="match status" value="1"/>
</dbReference>
<dbReference type="GO" id="GO:0005634">
    <property type="term" value="C:nucleus"/>
    <property type="evidence" value="ECO:0007669"/>
    <property type="project" value="TreeGrafter"/>
</dbReference>
<dbReference type="InterPro" id="IPR036412">
    <property type="entry name" value="HAD-like_sf"/>
</dbReference>
<dbReference type="FunCoup" id="A0A3N4KMC6">
    <property type="interactions" value="152"/>
</dbReference>
<dbReference type="InterPro" id="IPR044924">
    <property type="entry name" value="HAD-SF_hydro_IA_REG-2-like_cap"/>
</dbReference>
<dbReference type="InParanoid" id="A0A3N4KMC6"/>
<dbReference type="GO" id="GO:0016787">
    <property type="term" value="F:hydrolase activity"/>
    <property type="evidence" value="ECO:0007669"/>
    <property type="project" value="UniProtKB-KW"/>
</dbReference>
<dbReference type="AlphaFoldDB" id="A0A3N4KMC6"/>
<dbReference type="EMBL" id="ML119134">
    <property type="protein sequence ID" value="RPB11650.1"/>
    <property type="molecule type" value="Genomic_DNA"/>
</dbReference>
<accession>A0A3N4KMC6</accession>
<protein>
    <submittedName>
        <fullName evidence="1">HAD-superfamily hydrolase</fullName>
    </submittedName>
</protein>
<proteinExistence type="predicted"/>
<keyword evidence="2" id="KW-1185">Reference proteome</keyword>
<dbReference type="STRING" id="1392247.A0A3N4KMC6"/>
<evidence type="ECO:0000313" key="1">
    <source>
        <dbReference type="EMBL" id="RPB11650.1"/>
    </source>
</evidence>
<gene>
    <name evidence="1" type="ORF">P167DRAFT_536565</name>
</gene>
<dbReference type="Gene3D" id="3.40.50.1000">
    <property type="entry name" value="HAD superfamily/HAD-like"/>
    <property type="match status" value="1"/>
</dbReference>
<organism evidence="1 2">
    <name type="scientific">Morchella conica CCBAS932</name>
    <dbReference type="NCBI Taxonomy" id="1392247"/>
    <lineage>
        <taxon>Eukaryota</taxon>
        <taxon>Fungi</taxon>
        <taxon>Dikarya</taxon>
        <taxon>Ascomycota</taxon>
        <taxon>Pezizomycotina</taxon>
        <taxon>Pezizomycetes</taxon>
        <taxon>Pezizales</taxon>
        <taxon>Morchellaceae</taxon>
        <taxon>Morchella</taxon>
    </lineage>
</organism>
<evidence type="ECO:0000313" key="2">
    <source>
        <dbReference type="Proteomes" id="UP000277580"/>
    </source>
</evidence>
<dbReference type="SUPFAM" id="SSF56784">
    <property type="entry name" value="HAD-like"/>
    <property type="match status" value="1"/>
</dbReference>
<dbReference type="InterPro" id="IPR023214">
    <property type="entry name" value="HAD_sf"/>
</dbReference>
<keyword evidence="1" id="KW-0378">Hydrolase</keyword>
<dbReference type="Gene3D" id="1.10.150.720">
    <property type="entry name" value="Haloacid dehalogenase-like hydrolase"/>
    <property type="match status" value="1"/>
</dbReference>
<dbReference type="Pfam" id="PF00702">
    <property type="entry name" value="Hydrolase"/>
    <property type="match status" value="1"/>
</dbReference>
<sequence>MRAFQPISRSRHISQRNFYGLQQSPRPKFNLLLTFDAFGTLFEPKDSIAAQYAHVAQEHGIEGVEESDIRVTFKKAFKQQASENPNYGKKSGMTPEQWWTGVITNTFTPLTKSPPLPSLAHALLHRFASKEAYRLFPYVLPLLNRLKQDTLYDTVTLGVITNSDHRVTSILNDLGVGVREYKPTVPGQPHPEQGVGDSALIDFVAFSYDIGCEKPHRKIFDAARRIWQDLHSEDRGVLVPVHVGDDYRKDFWGAQNALWNAILVHERVMERAVANDWEKGRSGYFVESLEQVYDIVEEIASDVMCPL</sequence>
<dbReference type="InterPro" id="IPR051828">
    <property type="entry name" value="HAD-like_hydrolase_domain"/>
</dbReference>
<name>A0A3N4KMC6_9PEZI</name>